<feature type="active site" evidence="8">
    <location>
        <position position="259"/>
    </location>
</feature>
<feature type="domain" description="Cytosol aminopeptidase" evidence="9">
    <location>
        <begin position="327"/>
        <end position="334"/>
    </location>
</feature>
<comment type="cofactor">
    <cofactor evidence="8">
        <name>Mn(2+)</name>
        <dbReference type="ChEBI" id="CHEBI:29035"/>
    </cofactor>
    <text evidence="8">Binds 2 manganese ions per subunit.</text>
</comment>
<gene>
    <name evidence="8" type="primary">pepA</name>
    <name evidence="10" type="ORF">A2557_04420</name>
</gene>
<dbReference type="Pfam" id="PF00883">
    <property type="entry name" value="Peptidase_M17"/>
    <property type="match status" value="1"/>
</dbReference>
<dbReference type="GO" id="GO:0005737">
    <property type="term" value="C:cytoplasm"/>
    <property type="evidence" value="ECO:0007669"/>
    <property type="project" value="UniProtKB-SubCell"/>
</dbReference>
<feature type="binding site" evidence="8">
    <location>
        <position position="331"/>
    </location>
    <ligand>
        <name>Mn(2+)</name>
        <dbReference type="ChEBI" id="CHEBI:29035"/>
        <label>1</label>
    </ligand>
</feature>
<dbReference type="PROSITE" id="PS00631">
    <property type="entry name" value="CYTOSOL_AP"/>
    <property type="match status" value="1"/>
</dbReference>
<dbReference type="Gene3D" id="3.40.630.10">
    <property type="entry name" value="Zn peptidases"/>
    <property type="match status" value="1"/>
</dbReference>
<keyword evidence="8" id="KW-0963">Cytoplasm</keyword>
<comment type="similarity">
    <text evidence="3 8">Belongs to the peptidase M17 family.</text>
</comment>
<comment type="caution">
    <text evidence="10">The sequence shown here is derived from an EMBL/GenBank/DDBJ whole genome shotgun (WGS) entry which is preliminary data.</text>
</comment>
<evidence type="ECO:0000256" key="2">
    <source>
        <dbReference type="ARBA" id="ARBA00000967"/>
    </source>
</evidence>
<dbReference type="SUPFAM" id="SSF52949">
    <property type="entry name" value="Macro domain-like"/>
    <property type="match status" value="1"/>
</dbReference>
<reference evidence="10 11" key="1">
    <citation type="journal article" date="2016" name="Nat. Commun.">
        <title>Thousands of microbial genomes shed light on interconnected biogeochemical processes in an aquifer system.</title>
        <authorList>
            <person name="Anantharaman K."/>
            <person name="Brown C.T."/>
            <person name="Hug L.A."/>
            <person name="Sharon I."/>
            <person name="Castelle C.J."/>
            <person name="Probst A.J."/>
            <person name="Thomas B.C."/>
            <person name="Singh A."/>
            <person name="Wilkins M.J."/>
            <person name="Karaoz U."/>
            <person name="Brodie E.L."/>
            <person name="Williams K.H."/>
            <person name="Hubbard S.S."/>
            <person name="Banfield J.F."/>
        </authorList>
    </citation>
    <scope>NUCLEOTIDE SEQUENCE [LARGE SCALE GENOMIC DNA]</scope>
</reference>
<proteinExistence type="inferred from homology"/>
<keyword evidence="8" id="KW-0479">Metal-binding</keyword>
<keyword evidence="7 8" id="KW-0464">Manganese</keyword>
<evidence type="ECO:0000256" key="3">
    <source>
        <dbReference type="ARBA" id="ARBA00009528"/>
    </source>
</evidence>
<evidence type="ECO:0000256" key="6">
    <source>
        <dbReference type="ARBA" id="ARBA00022801"/>
    </source>
</evidence>
<accession>A0A1F6GPJ8</accession>
<dbReference type="HAMAP" id="MF_00181">
    <property type="entry name" value="Cytosol_peptidase_M17"/>
    <property type="match status" value="1"/>
</dbReference>
<feature type="binding site" evidence="8">
    <location>
        <position position="252"/>
    </location>
    <ligand>
        <name>Mn(2+)</name>
        <dbReference type="ChEBI" id="CHEBI:29035"/>
        <label>2</label>
    </ligand>
</feature>
<keyword evidence="4 8" id="KW-0031">Aminopeptidase</keyword>
<evidence type="ECO:0000256" key="5">
    <source>
        <dbReference type="ARBA" id="ARBA00022670"/>
    </source>
</evidence>
<dbReference type="PANTHER" id="PTHR11963">
    <property type="entry name" value="LEUCINE AMINOPEPTIDASE-RELATED"/>
    <property type="match status" value="1"/>
</dbReference>
<dbReference type="InterPro" id="IPR011356">
    <property type="entry name" value="Leucine_aapep/pepB"/>
</dbReference>
<dbReference type="InterPro" id="IPR043472">
    <property type="entry name" value="Macro_dom-like"/>
</dbReference>
<dbReference type="NCBIfam" id="NF002073">
    <property type="entry name" value="PRK00913.1-2"/>
    <property type="match status" value="1"/>
</dbReference>
<dbReference type="GO" id="GO:0070006">
    <property type="term" value="F:metalloaminopeptidase activity"/>
    <property type="evidence" value="ECO:0007669"/>
    <property type="project" value="InterPro"/>
</dbReference>
<organism evidence="10 11">
    <name type="scientific">Candidatus Lambdaproteobacteria bacterium RIFOXYD2_FULL_56_26</name>
    <dbReference type="NCBI Taxonomy" id="1817773"/>
    <lineage>
        <taxon>Bacteria</taxon>
        <taxon>Pseudomonadati</taxon>
        <taxon>Pseudomonadota</taxon>
        <taxon>Candidatus Lambdaproteobacteria</taxon>
    </lineage>
</organism>
<dbReference type="EMBL" id="MFNF01000050">
    <property type="protein sequence ID" value="OGH00096.1"/>
    <property type="molecule type" value="Genomic_DNA"/>
</dbReference>
<feature type="binding site" evidence="8">
    <location>
        <position position="331"/>
    </location>
    <ligand>
        <name>Mn(2+)</name>
        <dbReference type="ChEBI" id="CHEBI:29035"/>
        <label>2</label>
    </ligand>
</feature>
<dbReference type="NCBIfam" id="NF002074">
    <property type="entry name" value="PRK00913.1-4"/>
    <property type="match status" value="1"/>
</dbReference>
<feature type="binding site" evidence="8">
    <location>
        <position position="329"/>
    </location>
    <ligand>
        <name>Mn(2+)</name>
        <dbReference type="ChEBI" id="CHEBI:29035"/>
        <label>1</label>
    </ligand>
</feature>
<evidence type="ECO:0000256" key="7">
    <source>
        <dbReference type="ARBA" id="ARBA00023211"/>
    </source>
</evidence>
<comment type="function">
    <text evidence="8">Presumably involved in the processing and regular turnover of intracellular proteins. Catalyzes the removal of unsubstituted N-terminal amino acids from various peptides.</text>
</comment>
<feature type="binding site" evidence="8">
    <location>
        <position position="247"/>
    </location>
    <ligand>
        <name>Mn(2+)</name>
        <dbReference type="ChEBI" id="CHEBI:29035"/>
        <label>2</label>
    </ligand>
</feature>
<dbReference type="EC" id="3.4.11.1" evidence="8"/>
<dbReference type="InterPro" id="IPR008283">
    <property type="entry name" value="Peptidase_M17_N"/>
</dbReference>
<protein>
    <recommendedName>
        <fullName evidence="8">Probable cytosol aminopeptidase</fullName>
        <ecNumber evidence="8">3.4.11.1</ecNumber>
    </recommendedName>
    <alternativeName>
        <fullName evidence="8">Leucine aminopeptidase</fullName>
        <shortName evidence="8">LAP</shortName>
        <ecNumber evidence="8">3.4.11.10</ecNumber>
    </alternativeName>
    <alternativeName>
        <fullName evidence="8">Leucyl aminopeptidase</fullName>
    </alternativeName>
</protein>
<evidence type="ECO:0000259" key="9">
    <source>
        <dbReference type="PROSITE" id="PS00631"/>
    </source>
</evidence>
<feature type="active site" evidence="8">
    <location>
        <position position="333"/>
    </location>
</feature>
<comment type="catalytic activity">
    <reaction evidence="1 8">
        <text>Release of an N-terminal amino acid, Xaa-|-Yaa-, in which Xaa is preferably Leu, but may be other amino acids including Pro although not Arg or Lys, and Yaa may be Pro. Amino acid amides and methyl esters are also readily hydrolyzed, but rates on arylamides are exceedingly low.</text>
        <dbReference type="EC" id="3.4.11.1"/>
    </reaction>
</comment>
<evidence type="ECO:0000256" key="4">
    <source>
        <dbReference type="ARBA" id="ARBA00022438"/>
    </source>
</evidence>
<dbReference type="GO" id="GO:0006508">
    <property type="term" value="P:proteolysis"/>
    <property type="evidence" value="ECO:0007669"/>
    <property type="project" value="UniProtKB-KW"/>
</dbReference>
<evidence type="ECO:0000313" key="10">
    <source>
        <dbReference type="EMBL" id="OGH00096.1"/>
    </source>
</evidence>
<dbReference type="CDD" id="cd00433">
    <property type="entry name" value="Peptidase_M17"/>
    <property type="match status" value="1"/>
</dbReference>
<keyword evidence="5 8" id="KW-0645">Protease</keyword>
<comment type="subcellular location">
    <subcellularLocation>
        <location evidence="8">Cytoplasm</location>
    </subcellularLocation>
</comment>
<dbReference type="PANTHER" id="PTHR11963:SF23">
    <property type="entry name" value="CYTOSOL AMINOPEPTIDASE"/>
    <property type="match status" value="1"/>
</dbReference>
<evidence type="ECO:0000256" key="1">
    <source>
        <dbReference type="ARBA" id="ARBA00000135"/>
    </source>
</evidence>
<feature type="binding site" evidence="8">
    <location>
        <position position="270"/>
    </location>
    <ligand>
        <name>Mn(2+)</name>
        <dbReference type="ChEBI" id="CHEBI:29035"/>
        <label>2</label>
    </ligand>
</feature>
<dbReference type="GO" id="GO:0030145">
    <property type="term" value="F:manganese ion binding"/>
    <property type="evidence" value="ECO:0007669"/>
    <property type="project" value="UniProtKB-UniRule"/>
</dbReference>
<keyword evidence="6 8" id="KW-0378">Hydrolase</keyword>
<dbReference type="InterPro" id="IPR023042">
    <property type="entry name" value="Peptidase_M17_leu_NH2_pept"/>
</dbReference>
<dbReference type="InterPro" id="IPR000819">
    <property type="entry name" value="Peptidase_M17_C"/>
</dbReference>
<dbReference type="PRINTS" id="PR00481">
    <property type="entry name" value="LAMNOPPTDASE"/>
</dbReference>
<evidence type="ECO:0000313" key="11">
    <source>
        <dbReference type="Proteomes" id="UP000177583"/>
    </source>
</evidence>
<dbReference type="AlphaFoldDB" id="A0A1F6GPJ8"/>
<sequence length="481" mass="52421">MKIQFVAPQVQKNLIVFFDEKKRLLLPKDWPQELSRQWQAFLGLPEVKAESSSVHNLFHPLVERVFLVGLGKKRDFRELGGMLGKKLVQPDFSNLHLLLPEAPSHPIYNEIEPFLEGLFLGRYRYQGFKTKDNLPDPLSNLTFLAPKTKALAEAASLAWTKALATNQARDLGNLPGNKMRPKDLMAACKAAAKQGGLTFSALNETQMEKEGMGCLLGVAQGSEEPAFLNILEYKAGPKAPTLLLVGKGLTFDSGGISLKPGLGMQEMKHDMCGGAAVLGAMQIIAQLRPKVNVVALIPTTENMPDGKATKPGDVLTACNGTTVEVLNTDAEGRLILADALAYGIKRFKPSAVVDVATLTGACVVALGHYHSGLMCNDEKLYQQVEQAAKRTGDPVWRMPHAEVYDKEIEGTLSDLKNIGSKDGGMITAGMFLKRFVGEVPWAHLDIAGTAWSVERIPYYPTQGATGTVTRLLADLAMNWKK</sequence>
<evidence type="ECO:0000256" key="8">
    <source>
        <dbReference type="HAMAP-Rule" id="MF_00181"/>
    </source>
</evidence>
<dbReference type="EC" id="3.4.11.10" evidence="8"/>
<comment type="catalytic activity">
    <reaction evidence="2 8">
        <text>Release of an N-terminal amino acid, preferentially leucine, but not glutamic or aspartic acids.</text>
        <dbReference type="EC" id="3.4.11.10"/>
    </reaction>
</comment>
<dbReference type="Gene3D" id="3.40.220.10">
    <property type="entry name" value="Leucine Aminopeptidase, subunit E, domain 1"/>
    <property type="match status" value="1"/>
</dbReference>
<dbReference type="Proteomes" id="UP000177583">
    <property type="component" value="Unassembled WGS sequence"/>
</dbReference>
<name>A0A1F6GPJ8_9PROT</name>
<dbReference type="SUPFAM" id="SSF53187">
    <property type="entry name" value="Zn-dependent exopeptidases"/>
    <property type="match status" value="1"/>
</dbReference>
<dbReference type="Pfam" id="PF02789">
    <property type="entry name" value="Peptidase_M17_N"/>
    <property type="match status" value="1"/>
</dbReference>
<feature type="binding site" evidence="8">
    <location>
        <position position="252"/>
    </location>
    <ligand>
        <name>Mn(2+)</name>
        <dbReference type="ChEBI" id="CHEBI:29035"/>
        <label>1</label>
    </ligand>
</feature>